<evidence type="ECO:0008006" key="3">
    <source>
        <dbReference type="Google" id="ProtNLM"/>
    </source>
</evidence>
<dbReference type="EMBL" id="JANAWD010000593">
    <property type="protein sequence ID" value="KAJ3477447.1"/>
    <property type="molecule type" value="Genomic_DNA"/>
</dbReference>
<reference evidence="1" key="1">
    <citation type="submission" date="2022-07" db="EMBL/GenBank/DDBJ databases">
        <title>Genome Sequence of Physisporinus lineatus.</title>
        <authorList>
            <person name="Buettner E."/>
        </authorList>
    </citation>
    <scope>NUCLEOTIDE SEQUENCE</scope>
    <source>
        <strain evidence="1">VT162</strain>
    </source>
</reference>
<name>A0AAD5Y9A5_9APHY</name>
<protein>
    <recommendedName>
        <fullName evidence="3">F-box domain-containing protein</fullName>
    </recommendedName>
</protein>
<accession>A0AAD5Y9A5</accession>
<dbReference type="Gene3D" id="3.80.10.10">
    <property type="entry name" value="Ribonuclease Inhibitor"/>
    <property type="match status" value="1"/>
</dbReference>
<evidence type="ECO:0000313" key="2">
    <source>
        <dbReference type="Proteomes" id="UP001212997"/>
    </source>
</evidence>
<comment type="caution">
    <text evidence="1">The sequence shown here is derived from an EMBL/GenBank/DDBJ whole genome shotgun (WGS) entry which is preliminary data.</text>
</comment>
<evidence type="ECO:0000313" key="1">
    <source>
        <dbReference type="EMBL" id="KAJ3477447.1"/>
    </source>
</evidence>
<dbReference type="Proteomes" id="UP001212997">
    <property type="component" value="Unassembled WGS sequence"/>
</dbReference>
<dbReference type="AlphaFoldDB" id="A0AAD5Y9A5"/>
<keyword evidence="2" id="KW-1185">Reference proteome</keyword>
<dbReference type="SUPFAM" id="SSF52047">
    <property type="entry name" value="RNI-like"/>
    <property type="match status" value="1"/>
</dbReference>
<sequence length="396" mass="44893">MKEEVSVAFIEDTAATIPVLPEEVIEHVVHELSESLAALKACSLASKSFCNLARPHIHSQLTFNAVPDDIARLSHYTNTPPLIAYIRRLILNYPKRQTTTIAEFESALRRLGTLPNVRSLEINGVNFMNDQGRELGSLIASLLPRVRSLTVGYRSAFYDINHLSSLIHSFPLVQNLDLGYIAFKGSASTESEGGSKAEPKILGLHSLRLLNRKEFRKEEIMKLLRIDPNSERGFPLESLTIYWPRRCYSAGSIDYDLYELFGPSVRHLRLEIGDNSHGMEGLFSKCVNLETLYIEVARRGRNYFRMASFRQMGSLHLRKLTLRPRANTLEKITDTFAPERLDNELKKGGYRIDKILFSLSIGHRMSSPLKSIMAEVEENMPWSWATGGIEFEYASD</sequence>
<organism evidence="1 2">
    <name type="scientific">Meripilus lineatus</name>
    <dbReference type="NCBI Taxonomy" id="2056292"/>
    <lineage>
        <taxon>Eukaryota</taxon>
        <taxon>Fungi</taxon>
        <taxon>Dikarya</taxon>
        <taxon>Basidiomycota</taxon>
        <taxon>Agaricomycotina</taxon>
        <taxon>Agaricomycetes</taxon>
        <taxon>Polyporales</taxon>
        <taxon>Meripilaceae</taxon>
        <taxon>Meripilus</taxon>
    </lineage>
</organism>
<dbReference type="InterPro" id="IPR032675">
    <property type="entry name" value="LRR_dom_sf"/>
</dbReference>
<gene>
    <name evidence="1" type="ORF">NLI96_g10459</name>
</gene>
<proteinExistence type="predicted"/>